<keyword evidence="2" id="KW-0812">Transmembrane</keyword>
<gene>
    <name evidence="3" type="ORF">M0813_29168</name>
</gene>
<keyword evidence="2" id="KW-1133">Transmembrane helix</keyword>
<accession>A0ABQ8XPM5</accession>
<feature type="transmembrane region" description="Helical" evidence="2">
    <location>
        <begin position="91"/>
        <end position="115"/>
    </location>
</feature>
<reference evidence="3" key="1">
    <citation type="submission" date="2022-08" db="EMBL/GenBank/DDBJ databases">
        <title>Novel sulfate-reducing endosymbionts in the free-living metamonad Anaeramoeba.</title>
        <authorList>
            <person name="Jerlstrom-Hultqvist J."/>
            <person name="Cepicka I."/>
            <person name="Gallot-Lavallee L."/>
            <person name="Salas-Leiva D."/>
            <person name="Curtis B.A."/>
            <person name="Zahonova K."/>
            <person name="Pipaliya S."/>
            <person name="Dacks J."/>
            <person name="Roger A.J."/>
        </authorList>
    </citation>
    <scope>NUCLEOTIDE SEQUENCE</scope>
    <source>
        <strain evidence="3">Schooner1</strain>
    </source>
</reference>
<feature type="transmembrane region" description="Helical" evidence="2">
    <location>
        <begin position="332"/>
        <end position="351"/>
    </location>
</feature>
<dbReference type="EMBL" id="JAOAOG010000269">
    <property type="protein sequence ID" value="KAJ6234577.1"/>
    <property type="molecule type" value="Genomic_DNA"/>
</dbReference>
<feature type="transmembrane region" description="Helical" evidence="2">
    <location>
        <begin position="280"/>
        <end position="302"/>
    </location>
</feature>
<evidence type="ECO:0000313" key="3">
    <source>
        <dbReference type="EMBL" id="KAJ6234577.1"/>
    </source>
</evidence>
<name>A0ABQ8XPM5_9EUKA</name>
<evidence type="ECO:0000256" key="1">
    <source>
        <dbReference type="SAM" id="MobiDB-lite"/>
    </source>
</evidence>
<feature type="region of interest" description="Disordered" evidence="1">
    <location>
        <begin position="143"/>
        <end position="162"/>
    </location>
</feature>
<evidence type="ECO:0000313" key="4">
    <source>
        <dbReference type="Proteomes" id="UP001150062"/>
    </source>
</evidence>
<dbReference type="Proteomes" id="UP001150062">
    <property type="component" value="Unassembled WGS sequence"/>
</dbReference>
<protein>
    <submittedName>
        <fullName evidence="3">Countin-like protein-related</fullName>
    </submittedName>
</protein>
<feature type="compositionally biased region" description="Low complexity" evidence="1">
    <location>
        <begin position="143"/>
        <end position="157"/>
    </location>
</feature>
<evidence type="ECO:0000256" key="2">
    <source>
        <dbReference type="SAM" id="Phobius"/>
    </source>
</evidence>
<comment type="caution">
    <text evidence="3">The sequence shown here is derived from an EMBL/GenBank/DDBJ whole genome shotgun (WGS) entry which is preliminary data.</text>
</comment>
<feature type="transmembrane region" description="Helical" evidence="2">
    <location>
        <begin position="396"/>
        <end position="413"/>
    </location>
</feature>
<sequence>MNTQLTQRCHDIYQTQQIKIQKRRLQRKKEFKKKRRICPLGFRFSKCELRIFEDVPLKEYTKWLQKRKYRVDLLEWLGHAFTLFRSSYKCFVSVTFLISLIYLLLWIILLVIFGANFTLPENESNEYDKNIGYDHLQYDSKQNQNHHNINNNNNNNKNNHHKNNAKSKIKERLKNIQNPMSFLSEMETKISSLFFPRVKASFVSLMGVLHAEKMQTHAVHLLARNNFINHDTNKETETDEDTETEPMGEPKREDAEDYSGMITEYSNNETITFSVYFEKIIKILILSFIESIIQIIIAKLILKGVKVYLVEKKNCFSFKNIYINFKHLKDSFCLIVILTLLKSSVFVSQIFNSIIGIIVGLYLNFSFIWLVTLYTDKHTSIQTACKLSWQMVHRNFTGTLFLVMFQLIMNFTALTLYAVGLFITLPLTNLFLMVSYFYIFGCRKQTKKSFNIDYKYLDLI</sequence>
<proteinExistence type="predicted"/>
<feature type="compositionally biased region" description="Acidic residues" evidence="1">
    <location>
        <begin position="237"/>
        <end position="246"/>
    </location>
</feature>
<keyword evidence="2" id="KW-0472">Membrane</keyword>
<feature type="transmembrane region" description="Helical" evidence="2">
    <location>
        <begin position="419"/>
        <end position="439"/>
    </location>
</feature>
<feature type="region of interest" description="Disordered" evidence="1">
    <location>
        <begin position="232"/>
        <end position="254"/>
    </location>
</feature>
<organism evidence="3 4">
    <name type="scientific">Anaeramoeba flamelloides</name>
    <dbReference type="NCBI Taxonomy" id="1746091"/>
    <lineage>
        <taxon>Eukaryota</taxon>
        <taxon>Metamonada</taxon>
        <taxon>Anaeramoebidae</taxon>
        <taxon>Anaeramoeba</taxon>
    </lineage>
</organism>
<feature type="transmembrane region" description="Helical" evidence="2">
    <location>
        <begin position="357"/>
        <end position="375"/>
    </location>
</feature>
<keyword evidence="4" id="KW-1185">Reference proteome</keyword>